<evidence type="ECO:0000313" key="3">
    <source>
        <dbReference type="Proteomes" id="UP000626109"/>
    </source>
</evidence>
<reference evidence="2" key="1">
    <citation type="submission" date="2021-02" db="EMBL/GenBank/DDBJ databases">
        <authorList>
            <person name="Dougan E. K."/>
            <person name="Rhodes N."/>
            <person name="Thang M."/>
            <person name="Chan C."/>
        </authorList>
    </citation>
    <scope>NUCLEOTIDE SEQUENCE</scope>
</reference>
<dbReference type="GO" id="GO:0005524">
    <property type="term" value="F:ATP binding"/>
    <property type="evidence" value="ECO:0007669"/>
    <property type="project" value="InterPro"/>
</dbReference>
<feature type="non-terminal residue" evidence="2">
    <location>
        <position position="1"/>
    </location>
</feature>
<organism evidence="2 3">
    <name type="scientific">Polarella glacialis</name>
    <name type="common">Dinoflagellate</name>
    <dbReference type="NCBI Taxonomy" id="89957"/>
    <lineage>
        <taxon>Eukaryota</taxon>
        <taxon>Sar</taxon>
        <taxon>Alveolata</taxon>
        <taxon>Dinophyceae</taxon>
        <taxon>Suessiales</taxon>
        <taxon>Suessiaceae</taxon>
        <taxon>Polarella</taxon>
    </lineage>
</organism>
<feature type="domain" description="Protein kinase" evidence="1">
    <location>
        <begin position="113"/>
        <end position="226"/>
    </location>
</feature>
<dbReference type="AlphaFoldDB" id="A0A813K1D9"/>
<dbReference type="Proteomes" id="UP000626109">
    <property type="component" value="Unassembled WGS sequence"/>
</dbReference>
<dbReference type="PROSITE" id="PS50011">
    <property type="entry name" value="PROTEIN_KINASE_DOM"/>
    <property type="match status" value="1"/>
</dbReference>
<dbReference type="GO" id="GO:0004672">
    <property type="term" value="F:protein kinase activity"/>
    <property type="evidence" value="ECO:0007669"/>
    <property type="project" value="InterPro"/>
</dbReference>
<name>A0A813K1D9_POLGL</name>
<dbReference type="InterPro" id="IPR001245">
    <property type="entry name" value="Ser-Thr/Tyr_kinase_cat_dom"/>
</dbReference>
<evidence type="ECO:0000259" key="1">
    <source>
        <dbReference type="PROSITE" id="PS50011"/>
    </source>
</evidence>
<dbReference type="InterPro" id="IPR000719">
    <property type="entry name" value="Prot_kinase_dom"/>
</dbReference>
<dbReference type="EMBL" id="CAJNNW010026952">
    <property type="protein sequence ID" value="CAE8688724.1"/>
    <property type="molecule type" value="Genomic_DNA"/>
</dbReference>
<proteinExistence type="predicted"/>
<comment type="caution">
    <text evidence="2">The sequence shown here is derived from an EMBL/GenBank/DDBJ whole genome shotgun (WGS) entry which is preliminary data.</text>
</comment>
<evidence type="ECO:0000313" key="2">
    <source>
        <dbReference type="EMBL" id="CAE8688724.1"/>
    </source>
</evidence>
<dbReference type="Gene3D" id="1.10.510.10">
    <property type="entry name" value="Transferase(Phosphotransferase) domain 1"/>
    <property type="match status" value="1"/>
</dbReference>
<protein>
    <recommendedName>
        <fullName evidence="1">Protein kinase domain-containing protein</fullName>
    </recommendedName>
</protein>
<accession>A0A813K1D9</accession>
<dbReference type="Pfam" id="PF07714">
    <property type="entry name" value="PK_Tyr_Ser-Thr"/>
    <property type="match status" value="1"/>
</dbReference>
<dbReference type="InterPro" id="IPR011009">
    <property type="entry name" value="Kinase-like_dom_sf"/>
</dbReference>
<sequence>MADMKRPLSDSEPSHRRLRRERAVHAGHCGLLGLSGGGCHRWICRANLQKEEEAISCPTHPTCRPGQGYSRNTLSERHLARERLVLFMPARAEVAAKRCELRDLVIHEGTFRLNRTHLMDSTPMRSMRQSRRQHVSAENRITTEVAVKMVDKVETPVVAIRREAEVMKSLSHPNIVRFHAVFFERCFVCIVMDKYAGGDLVEGMQHHHEAKKEKLNGLDIVHISSQ</sequence>
<gene>
    <name evidence="2" type="ORF">PGLA2088_LOCUS26085</name>
</gene>
<dbReference type="SUPFAM" id="SSF56112">
    <property type="entry name" value="Protein kinase-like (PK-like)"/>
    <property type="match status" value="1"/>
</dbReference>